<proteinExistence type="inferred from homology"/>
<evidence type="ECO:0000313" key="3">
    <source>
        <dbReference type="EMBL" id="NMN97390.1"/>
    </source>
</evidence>
<dbReference type="Gene3D" id="3.30.70.1880">
    <property type="entry name" value="Protein of unknown function DUF881"/>
    <property type="match status" value="1"/>
</dbReference>
<comment type="similarity">
    <text evidence="1">Belongs to the UPF0749 family.</text>
</comment>
<evidence type="ECO:0000256" key="2">
    <source>
        <dbReference type="SAM" id="Phobius"/>
    </source>
</evidence>
<dbReference type="PANTHER" id="PTHR37313:SF1">
    <property type="entry name" value="UPF0749 PROTEIN RV1823"/>
    <property type="match status" value="1"/>
</dbReference>
<evidence type="ECO:0000313" key="4">
    <source>
        <dbReference type="Proteomes" id="UP000535543"/>
    </source>
</evidence>
<dbReference type="GO" id="GO:0005886">
    <property type="term" value="C:plasma membrane"/>
    <property type="evidence" value="ECO:0007669"/>
    <property type="project" value="TreeGrafter"/>
</dbReference>
<keyword evidence="4" id="KW-1185">Reference proteome</keyword>
<protein>
    <submittedName>
        <fullName evidence="3">DUF881 domain-containing protein</fullName>
    </submittedName>
</protein>
<sequence>MDRHLVHLEGSSRRAGSTGDVNSLLRSLLTDHLDPGYAIAAEKNKAGQPRTAVLWLTIGAVVLGLIFGIALTNNADVPGGAAESREIVTRIHEAQDASVELSDKRNSLAAQTDSARESALAGNADGAALLTKIDTLEAAAGVQAVHGPGLAVTLRDGTTKGRSIVLDLDIQAVVNALWASGAEAVSVGGVRIGPSVTIRHAGGAVLVDNGPVFSPYKIVAIGPPQQLHTGFVVSEAFVRMSGLSQLYGVGFDYDVSEDLSVPAAPVHELRVAQEGGR</sequence>
<gene>
    <name evidence="3" type="ORF">FGL95_20345</name>
</gene>
<accession>A0A848KM98</accession>
<keyword evidence="2" id="KW-0472">Membrane</keyword>
<reference evidence="3 4" key="1">
    <citation type="submission" date="2019-05" db="EMBL/GenBank/DDBJ databases">
        <authorList>
            <person name="Lee S.D."/>
        </authorList>
    </citation>
    <scope>NUCLEOTIDE SEQUENCE [LARGE SCALE GENOMIC DNA]</scope>
    <source>
        <strain evidence="3 4">YC2-7</strain>
    </source>
</reference>
<dbReference type="Proteomes" id="UP000535543">
    <property type="component" value="Unassembled WGS sequence"/>
</dbReference>
<keyword evidence="2" id="KW-0812">Transmembrane</keyword>
<organism evidence="3 4">
    <name type="scientific">Antrihabitans stalactiti</name>
    <dbReference type="NCBI Taxonomy" id="2584121"/>
    <lineage>
        <taxon>Bacteria</taxon>
        <taxon>Bacillati</taxon>
        <taxon>Actinomycetota</taxon>
        <taxon>Actinomycetes</taxon>
        <taxon>Mycobacteriales</taxon>
        <taxon>Nocardiaceae</taxon>
        <taxon>Antrihabitans</taxon>
    </lineage>
</organism>
<dbReference type="EMBL" id="VCQU01000007">
    <property type="protein sequence ID" value="NMN97390.1"/>
    <property type="molecule type" value="Genomic_DNA"/>
</dbReference>
<dbReference type="Pfam" id="PF05949">
    <property type="entry name" value="DUF881"/>
    <property type="match status" value="1"/>
</dbReference>
<dbReference type="InterPro" id="IPR010273">
    <property type="entry name" value="DUF881"/>
</dbReference>
<dbReference type="AlphaFoldDB" id="A0A848KM98"/>
<reference evidence="3 4" key="2">
    <citation type="submission" date="2020-06" db="EMBL/GenBank/DDBJ databases">
        <title>Antribacter stalactiti gen. nov., sp. nov., a new member of the family Nacardiaceae isolated from a cave.</title>
        <authorList>
            <person name="Kim I.S."/>
        </authorList>
    </citation>
    <scope>NUCLEOTIDE SEQUENCE [LARGE SCALE GENOMIC DNA]</scope>
    <source>
        <strain evidence="3 4">YC2-7</strain>
    </source>
</reference>
<dbReference type="PANTHER" id="PTHR37313">
    <property type="entry name" value="UPF0749 PROTEIN RV1825"/>
    <property type="match status" value="1"/>
</dbReference>
<comment type="caution">
    <text evidence="3">The sequence shown here is derived from an EMBL/GenBank/DDBJ whole genome shotgun (WGS) entry which is preliminary data.</text>
</comment>
<name>A0A848KM98_9NOCA</name>
<keyword evidence="2" id="KW-1133">Transmembrane helix</keyword>
<feature type="transmembrane region" description="Helical" evidence="2">
    <location>
        <begin position="52"/>
        <end position="71"/>
    </location>
</feature>
<evidence type="ECO:0000256" key="1">
    <source>
        <dbReference type="ARBA" id="ARBA00009108"/>
    </source>
</evidence>
<dbReference type="RefSeq" id="WP_169590216.1">
    <property type="nucleotide sequence ID" value="NZ_VCQU01000007.1"/>
</dbReference>